<keyword evidence="1" id="KW-0347">Helicase</keyword>
<sequence>MTERETLSLLAVISTAYPMIDMTDEYVDLWTKMMRNVDFKTATEALHKHILTNKYPPTIAEIAAVGHTEAERLKIETKERLVMISGWSERATLPAGREQA</sequence>
<keyword evidence="1" id="KW-0547">Nucleotide-binding</keyword>
<proteinExistence type="predicted"/>
<gene>
    <name evidence="1" type="ORF">M5X12_30360</name>
</gene>
<dbReference type="Gene3D" id="1.10.8.200">
    <property type="entry name" value="Replisome organizer (g39p helicase loader/inhibitor protein)"/>
    <property type="match status" value="1"/>
</dbReference>
<keyword evidence="1" id="KW-0378">Hydrolase</keyword>
<keyword evidence="2" id="KW-1185">Reference proteome</keyword>
<protein>
    <submittedName>
        <fullName evidence="1">Replicative helicase loader/inhibitor</fullName>
    </submittedName>
</protein>
<dbReference type="GO" id="GO:0004386">
    <property type="term" value="F:helicase activity"/>
    <property type="evidence" value="ECO:0007669"/>
    <property type="project" value="UniProtKB-KW"/>
</dbReference>
<evidence type="ECO:0000313" key="2">
    <source>
        <dbReference type="Proteomes" id="UP001527181"/>
    </source>
</evidence>
<name>A0ABT4H856_PAEAL</name>
<keyword evidence="1" id="KW-0067">ATP-binding</keyword>
<dbReference type="RefSeq" id="WP_268600656.1">
    <property type="nucleotide sequence ID" value="NZ_JAMDNP010000119.1"/>
</dbReference>
<comment type="caution">
    <text evidence="1">The sequence shown here is derived from an EMBL/GenBank/DDBJ whole genome shotgun (WGS) entry which is preliminary data.</text>
</comment>
<reference evidence="1 2" key="1">
    <citation type="submission" date="2022-05" db="EMBL/GenBank/DDBJ databases">
        <title>Genome Sequencing of Bee-Associated Microbes.</title>
        <authorList>
            <person name="Dunlap C."/>
        </authorList>
    </citation>
    <scope>NUCLEOTIDE SEQUENCE [LARGE SCALE GENOMIC DNA]</scope>
    <source>
        <strain evidence="1 2">NRRL B-04010</strain>
    </source>
</reference>
<dbReference type="EMBL" id="JAMDNP010000119">
    <property type="protein sequence ID" value="MCY9764799.1"/>
    <property type="molecule type" value="Genomic_DNA"/>
</dbReference>
<organism evidence="1 2">
    <name type="scientific">Paenibacillus alvei</name>
    <name type="common">Bacillus alvei</name>
    <dbReference type="NCBI Taxonomy" id="44250"/>
    <lineage>
        <taxon>Bacteria</taxon>
        <taxon>Bacillati</taxon>
        <taxon>Bacillota</taxon>
        <taxon>Bacilli</taxon>
        <taxon>Bacillales</taxon>
        <taxon>Paenibacillaceae</taxon>
        <taxon>Paenibacillus</taxon>
    </lineage>
</organism>
<accession>A0ABT4H856</accession>
<evidence type="ECO:0000313" key="1">
    <source>
        <dbReference type="EMBL" id="MCY9764799.1"/>
    </source>
</evidence>
<dbReference type="Proteomes" id="UP001527181">
    <property type="component" value="Unassembled WGS sequence"/>
</dbReference>